<keyword evidence="3" id="KW-1185">Reference proteome</keyword>
<organism evidence="2 3">
    <name type="scientific">Paracoccus denitrificans (strain Pd 1222)</name>
    <dbReference type="NCBI Taxonomy" id="318586"/>
    <lineage>
        <taxon>Bacteria</taxon>
        <taxon>Pseudomonadati</taxon>
        <taxon>Pseudomonadota</taxon>
        <taxon>Alphaproteobacteria</taxon>
        <taxon>Rhodobacterales</taxon>
        <taxon>Paracoccaceae</taxon>
        <taxon>Paracoccus</taxon>
    </lineage>
</organism>
<evidence type="ECO:0000256" key="1">
    <source>
        <dbReference type="SAM" id="Phobius"/>
    </source>
</evidence>
<accession>A1B9B4</accession>
<name>A1B9B4_PARDP</name>
<dbReference type="AlphaFoldDB" id="A1B9B4"/>
<keyword evidence="1" id="KW-0812">Transmembrane</keyword>
<dbReference type="EnsemblBacteria" id="ABL72108">
    <property type="protein sequence ID" value="ABL72108"/>
    <property type="gene ID" value="Pden_4042"/>
</dbReference>
<dbReference type="InterPro" id="IPR021830">
    <property type="entry name" value="DUF3422"/>
</dbReference>
<dbReference type="EMBL" id="CP000490">
    <property type="protein sequence ID" value="ABL72108.1"/>
    <property type="molecule type" value="Genomic_DNA"/>
</dbReference>
<protein>
    <recommendedName>
        <fullName evidence="4">DUF3422 domain-containing protein</fullName>
    </recommendedName>
</protein>
<sequence length="439" mass="48832">MPPAHHAPMNDEDEHPQRYGLVNELHARPSPRLKAPCTAVFLAIKEPRDAANRDRGRDVAHLAALCARHGAPRPDTSAGHYTAQLGRHQLRWESHTEFVTYAAFAPGLPPRPFDPSAGAIFPEDWQHDAPGKRIAAVMIQVDFLPENPADILPRLSDWFAADSLASVWVLEEAAVVAGDFRIDPAGWMRFALFVKPDTQPGRIGRIVQRLLDLETYRAMSMLGLGRARDLTRQLNALDPQLSDIVQGMSDESRPAEAVLQDLLSVSTRLESAATQHAFRFGANAAYEAIVMDRVASLRETRFLGGQMLTEFMARRYLPAMRTAKSAEKRLAAMLDRSERAGELLRTRVDVQRSAQNQELMQRMDRRADLQLRLQHTVEGLSVVAISYYAVGLLGYALYPLAHALHIDKAVLVAALTPIAVLGVWLGMRRIRARLHDGGH</sequence>
<dbReference type="Pfam" id="PF11902">
    <property type="entry name" value="DUF3422"/>
    <property type="match status" value="1"/>
</dbReference>
<gene>
    <name evidence="2" type="ordered locus">Pden_4042</name>
</gene>
<keyword evidence="1" id="KW-0472">Membrane</keyword>
<keyword evidence="1" id="KW-1133">Transmembrane helix</keyword>
<dbReference type="Proteomes" id="UP000000361">
    <property type="component" value="Chromosome 2"/>
</dbReference>
<reference evidence="3" key="1">
    <citation type="submission" date="2006-12" db="EMBL/GenBank/DDBJ databases">
        <title>Complete sequence of chromosome 2 of Paracoccus denitrificans PD1222.</title>
        <authorList>
            <person name="Copeland A."/>
            <person name="Lucas S."/>
            <person name="Lapidus A."/>
            <person name="Barry K."/>
            <person name="Detter J.C."/>
            <person name="Glavina del Rio T."/>
            <person name="Hammon N."/>
            <person name="Israni S."/>
            <person name="Dalin E."/>
            <person name="Tice H."/>
            <person name="Pitluck S."/>
            <person name="Munk A.C."/>
            <person name="Brettin T."/>
            <person name="Bruce D."/>
            <person name="Han C."/>
            <person name="Tapia R."/>
            <person name="Gilna P."/>
            <person name="Schmutz J."/>
            <person name="Larimer F."/>
            <person name="Land M."/>
            <person name="Hauser L."/>
            <person name="Kyrpides N."/>
            <person name="Lykidis A."/>
            <person name="Spiro S."/>
            <person name="Richardson D.J."/>
            <person name="Moir J.W.B."/>
            <person name="Ferguson S.J."/>
            <person name="van Spanning R.J.M."/>
            <person name="Richardson P."/>
        </authorList>
    </citation>
    <scope>NUCLEOTIDE SEQUENCE [LARGE SCALE GENOMIC DNA]</scope>
    <source>
        <strain evidence="3">Pd 1222</strain>
    </source>
</reference>
<dbReference type="HOGENOM" id="CLU_035873_0_0_5"/>
<feature type="transmembrane region" description="Helical" evidence="1">
    <location>
        <begin position="410"/>
        <end position="427"/>
    </location>
</feature>
<evidence type="ECO:0000313" key="3">
    <source>
        <dbReference type="Proteomes" id="UP000000361"/>
    </source>
</evidence>
<evidence type="ECO:0008006" key="4">
    <source>
        <dbReference type="Google" id="ProtNLM"/>
    </source>
</evidence>
<feature type="transmembrane region" description="Helical" evidence="1">
    <location>
        <begin position="379"/>
        <end position="398"/>
    </location>
</feature>
<evidence type="ECO:0000313" key="2">
    <source>
        <dbReference type="EMBL" id="ABL72108.1"/>
    </source>
</evidence>
<dbReference type="eggNOG" id="COG4949">
    <property type="taxonomic scope" value="Bacteria"/>
</dbReference>
<dbReference type="STRING" id="318586.Pden_4042"/>
<dbReference type="KEGG" id="pde:Pden_4042"/>
<proteinExistence type="predicted"/>